<dbReference type="SMART" id="SM00248">
    <property type="entry name" value="ANK"/>
    <property type="match status" value="4"/>
</dbReference>
<dbReference type="PANTHER" id="PTHR10039:SF14">
    <property type="entry name" value="NACHT DOMAIN-CONTAINING PROTEIN"/>
    <property type="match status" value="1"/>
</dbReference>
<sequence length="766" mass="84736">MGAGIATNRSTIASVAEEGHAPPEQVPQSGSSTFYPEWADGGLTVYGGALNQFGEAKWLDFDMHDGSTNRAVGQGSSSRLSSSCGESVGKTRASPQHSSGVPVTVAHTHDLFSLLDPIPDASHTRDRTISPPNSKCFAGTRKPVLKMIRAWVDSSILLGNPHIMWVYGYAGCGKSAIAQDIAEYFASQNRLAASFFFFRGSGERSKIARFARTIASQVASHTPSAAPIIQNAIDTDPGLLSTGRNSLSAQFQHLIYDPINKVKWDRFASCLRHGPFLIVLDGLDECENHVEITAFIEHMIEYFNGKPRTPLRILVTSRVENHIHERLHSSNQVRLLDLVKQTSDVDISTALDVVIADHKQSWLSHDDKRKLVTHIGGSFIFLTTVIKSLFEPGIEDGLVPMARLSRVLSMNPDFDSLYRSILTQAQDLPHFLDVLSTIALAYEPLSVVQIADLWEIGTIQVVEVLAKIHAIMQVPDDDRTPVTLWHTSLRDFLCSANRAGSFHVSQRRLALRCVSLSTKDRSLRPSSVRTYLRRFHMEHWTKLLQSMDESVDAFNEELGCIMTCLQSVFHSLLAIRFYSQVLKKVVRRALQGSGSIAQVKLQGNGWSMVEAAICVSSYEGIYALAKLGAEMNRQIPDKRTALEFACHAKDWKLAHAVVVAGGDVNVEFRGPDSWEVKFALHAACHHGVKEMVYFLLSKGADPNTFASEQSDDSTDWGYYGFPLAWAADQGDIELVKRLLACGANPNLWGELRWLFWVRSSSLCLSG</sequence>
<dbReference type="PANTHER" id="PTHR10039">
    <property type="entry name" value="AMELOGENIN"/>
    <property type="match status" value="1"/>
</dbReference>
<evidence type="ECO:0000313" key="6">
    <source>
        <dbReference type="Proteomes" id="UP000298030"/>
    </source>
</evidence>
<evidence type="ECO:0000256" key="2">
    <source>
        <dbReference type="PROSITE-ProRule" id="PRU00023"/>
    </source>
</evidence>
<dbReference type="Pfam" id="PF24883">
    <property type="entry name" value="NPHP3_N"/>
    <property type="match status" value="1"/>
</dbReference>
<evidence type="ECO:0000256" key="1">
    <source>
        <dbReference type="ARBA" id="ARBA00022737"/>
    </source>
</evidence>
<proteinExistence type="predicted"/>
<dbReference type="Proteomes" id="UP000298030">
    <property type="component" value="Unassembled WGS sequence"/>
</dbReference>
<evidence type="ECO:0000259" key="4">
    <source>
        <dbReference type="Pfam" id="PF24883"/>
    </source>
</evidence>
<name>A0A4Y7SKH1_COPMI</name>
<comment type="caution">
    <text evidence="5">The sequence shown here is derived from an EMBL/GenBank/DDBJ whole genome shotgun (WGS) entry which is preliminary data.</text>
</comment>
<dbReference type="SUPFAM" id="SSF52540">
    <property type="entry name" value="P-loop containing nucleoside triphosphate hydrolases"/>
    <property type="match status" value="1"/>
</dbReference>
<evidence type="ECO:0000256" key="3">
    <source>
        <dbReference type="SAM" id="MobiDB-lite"/>
    </source>
</evidence>
<dbReference type="PROSITE" id="PS50088">
    <property type="entry name" value="ANK_REPEAT"/>
    <property type="match status" value="1"/>
</dbReference>
<dbReference type="InterPro" id="IPR002110">
    <property type="entry name" value="Ankyrin_rpt"/>
</dbReference>
<protein>
    <recommendedName>
        <fullName evidence="4">Nephrocystin 3-like N-terminal domain-containing protein</fullName>
    </recommendedName>
</protein>
<keyword evidence="2" id="KW-0040">ANK repeat</keyword>
<dbReference type="InterPro" id="IPR027417">
    <property type="entry name" value="P-loop_NTPase"/>
</dbReference>
<feature type="region of interest" description="Disordered" evidence="3">
    <location>
        <begin position="69"/>
        <end position="101"/>
    </location>
</feature>
<feature type="region of interest" description="Disordered" evidence="3">
    <location>
        <begin position="1"/>
        <end position="34"/>
    </location>
</feature>
<organism evidence="5 6">
    <name type="scientific">Coprinellus micaceus</name>
    <name type="common">Glistening ink-cap mushroom</name>
    <name type="synonym">Coprinus micaceus</name>
    <dbReference type="NCBI Taxonomy" id="71717"/>
    <lineage>
        <taxon>Eukaryota</taxon>
        <taxon>Fungi</taxon>
        <taxon>Dikarya</taxon>
        <taxon>Basidiomycota</taxon>
        <taxon>Agaricomycotina</taxon>
        <taxon>Agaricomycetes</taxon>
        <taxon>Agaricomycetidae</taxon>
        <taxon>Agaricales</taxon>
        <taxon>Agaricineae</taxon>
        <taxon>Psathyrellaceae</taxon>
        <taxon>Coprinellus</taxon>
    </lineage>
</organism>
<gene>
    <name evidence="5" type="ORF">FA13DRAFT_1741291</name>
</gene>
<dbReference type="OrthoDB" id="4760524at2759"/>
<keyword evidence="6" id="KW-1185">Reference proteome</keyword>
<dbReference type="AlphaFoldDB" id="A0A4Y7SKH1"/>
<dbReference type="InterPro" id="IPR056884">
    <property type="entry name" value="NPHP3-like_N"/>
</dbReference>
<feature type="compositionally biased region" description="Low complexity" evidence="3">
    <location>
        <begin position="73"/>
        <end position="88"/>
    </location>
</feature>
<dbReference type="EMBL" id="QPFP01000097">
    <property type="protein sequence ID" value="TEB22104.1"/>
    <property type="molecule type" value="Genomic_DNA"/>
</dbReference>
<evidence type="ECO:0000313" key="5">
    <source>
        <dbReference type="EMBL" id="TEB22104.1"/>
    </source>
</evidence>
<dbReference type="Pfam" id="PF12796">
    <property type="entry name" value="Ank_2"/>
    <property type="match status" value="1"/>
</dbReference>
<reference evidence="5 6" key="1">
    <citation type="journal article" date="2019" name="Nat. Ecol. Evol.">
        <title>Megaphylogeny resolves global patterns of mushroom evolution.</title>
        <authorList>
            <person name="Varga T."/>
            <person name="Krizsan K."/>
            <person name="Foldi C."/>
            <person name="Dima B."/>
            <person name="Sanchez-Garcia M."/>
            <person name="Sanchez-Ramirez S."/>
            <person name="Szollosi G.J."/>
            <person name="Szarkandi J.G."/>
            <person name="Papp V."/>
            <person name="Albert L."/>
            <person name="Andreopoulos W."/>
            <person name="Angelini C."/>
            <person name="Antonin V."/>
            <person name="Barry K.W."/>
            <person name="Bougher N.L."/>
            <person name="Buchanan P."/>
            <person name="Buyck B."/>
            <person name="Bense V."/>
            <person name="Catcheside P."/>
            <person name="Chovatia M."/>
            <person name="Cooper J."/>
            <person name="Damon W."/>
            <person name="Desjardin D."/>
            <person name="Finy P."/>
            <person name="Geml J."/>
            <person name="Haridas S."/>
            <person name="Hughes K."/>
            <person name="Justo A."/>
            <person name="Karasinski D."/>
            <person name="Kautmanova I."/>
            <person name="Kiss B."/>
            <person name="Kocsube S."/>
            <person name="Kotiranta H."/>
            <person name="LaButti K.M."/>
            <person name="Lechner B.E."/>
            <person name="Liimatainen K."/>
            <person name="Lipzen A."/>
            <person name="Lukacs Z."/>
            <person name="Mihaltcheva S."/>
            <person name="Morgado L.N."/>
            <person name="Niskanen T."/>
            <person name="Noordeloos M.E."/>
            <person name="Ohm R.A."/>
            <person name="Ortiz-Santana B."/>
            <person name="Ovrebo C."/>
            <person name="Racz N."/>
            <person name="Riley R."/>
            <person name="Savchenko A."/>
            <person name="Shiryaev A."/>
            <person name="Soop K."/>
            <person name="Spirin V."/>
            <person name="Szebenyi C."/>
            <person name="Tomsovsky M."/>
            <person name="Tulloss R.E."/>
            <person name="Uehling J."/>
            <person name="Grigoriev I.V."/>
            <person name="Vagvolgyi C."/>
            <person name="Papp T."/>
            <person name="Martin F.M."/>
            <person name="Miettinen O."/>
            <person name="Hibbett D.S."/>
            <person name="Nagy L.G."/>
        </authorList>
    </citation>
    <scope>NUCLEOTIDE SEQUENCE [LARGE SCALE GENOMIC DNA]</scope>
    <source>
        <strain evidence="5 6">FP101781</strain>
    </source>
</reference>
<dbReference type="STRING" id="71717.A0A4Y7SKH1"/>
<dbReference type="Gene3D" id="1.25.40.20">
    <property type="entry name" value="Ankyrin repeat-containing domain"/>
    <property type="match status" value="1"/>
</dbReference>
<dbReference type="PROSITE" id="PS50297">
    <property type="entry name" value="ANK_REP_REGION"/>
    <property type="match status" value="1"/>
</dbReference>
<dbReference type="SUPFAM" id="SSF48403">
    <property type="entry name" value="Ankyrin repeat"/>
    <property type="match status" value="1"/>
</dbReference>
<feature type="repeat" description="ANK" evidence="2">
    <location>
        <begin position="675"/>
        <end position="707"/>
    </location>
</feature>
<accession>A0A4Y7SKH1</accession>
<keyword evidence="1" id="KW-0677">Repeat</keyword>
<feature type="domain" description="Nephrocystin 3-like N-terminal" evidence="4">
    <location>
        <begin position="148"/>
        <end position="318"/>
    </location>
</feature>
<dbReference type="Gene3D" id="3.40.50.300">
    <property type="entry name" value="P-loop containing nucleotide triphosphate hydrolases"/>
    <property type="match status" value="1"/>
</dbReference>
<dbReference type="InterPro" id="IPR036770">
    <property type="entry name" value="Ankyrin_rpt-contain_sf"/>
</dbReference>